<proteinExistence type="predicted"/>
<protein>
    <submittedName>
        <fullName evidence="4">Glyoxylate/hydroxypyruvate reductase A</fullName>
    </submittedName>
</protein>
<dbReference type="GO" id="GO:0016491">
    <property type="term" value="F:oxidoreductase activity"/>
    <property type="evidence" value="ECO:0007669"/>
    <property type="project" value="UniProtKB-KW"/>
</dbReference>
<comment type="caution">
    <text evidence="4">The sequence shown here is derived from an EMBL/GenBank/DDBJ whole genome shotgun (WGS) entry which is preliminary data.</text>
</comment>
<gene>
    <name evidence="4" type="ORF">ATI53_101411</name>
</gene>
<dbReference type="AlphaFoldDB" id="A0A327YE25"/>
<organism evidence="4 5">
    <name type="scientific">Salipiger aestuarii</name>
    <dbReference type="NCBI Taxonomy" id="568098"/>
    <lineage>
        <taxon>Bacteria</taxon>
        <taxon>Pseudomonadati</taxon>
        <taxon>Pseudomonadota</taxon>
        <taxon>Alphaproteobacteria</taxon>
        <taxon>Rhodobacterales</taxon>
        <taxon>Roseobacteraceae</taxon>
        <taxon>Salipiger</taxon>
    </lineage>
</organism>
<keyword evidence="5" id="KW-1185">Reference proteome</keyword>
<dbReference type="RefSeq" id="WP_111550261.1">
    <property type="nucleotide sequence ID" value="NZ_LIQE01000017.1"/>
</dbReference>
<reference evidence="4 5" key="1">
    <citation type="submission" date="2018-06" db="EMBL/GenBank/DDBJ databases">
        <title>Genomic Encyclopedia of Archaeal and Bacterial Type Strains, Phase II (KMG-II): from individual species to whole genera.</title>
        <authorList>
            <person name="Goeker M."/>
        </authorList>
    </citation>
    <scope>NUCLEOTIDE SEQUENCE [LARGE SCALE GENOMIC DNA]</scope>
    <source>
        <strain evidence="4 5">DSM 22011</strain>
    </source>
</reference>
<evidence type="ECO:0000259" key="3">
    <source>
        <dbReference type="Pfam" id="PF02826"/>
    </source>
</evidence>
<dbReference type="EMBL" id="QLMG01000014">
    <property type="protein sequence ID" value="RAK18115.1"/>
    <property type="molecule type" value="Genomic_DNA"/>
</dbReference>
<sequence>MTRILGVATCSRLDVADRFVPLFERLAPEIDLRAPRDIDRPEDVRFMLTFVPGDDAFTPYPNLEAAFSIGAGQDAIDTCPSRPEGLPVYRLEDPDQALQMAAFCVFHVQWHQREMFDIRAAQARGEWLRKATGLSPRSKRIGVMGFGHMGRAVAKALVALGYPVQGYARRMPDPPEPGVTHFTDGQMDDFVARSDILVNVLPLTPQTRGLIDAGFLARLPQGAALIHVGRGGQVDEPALIAALDSGHLSGASVDVFETEPLPADHPFWAHERVFMTPHSACIPVPEAVVRSVRARMRSDPSKETFA</sequence>
<dbReference type="InterPro" id="IPR036291">
    <property type="entry name" value="NAD(P)-bd_dom_sf"/>
</dbReference>
<keyword evidence="1" id="KW-0560">Oxidoreductase</keyword>
<evidence type="ECO:0000256" key="1">
    <source>
        <dbReference type="ARBA" id="ARBA00023002"/>
    </source>
</evidence>
<dbReference type="OrthoDB" id="9787219at2"/>
<dbReference type="SUPFAM" id="SSF51735">
    <property type="entry name" value="NAD(P)-binding Rossmann-fold domains"/>
    <property type="match status" value="1"/>
</dbReference>
<evidence type="ECO:0000313" key="5">
    <source>
        <dbReference type="Proteomes" id="UP000249165"/>
    </source>
</evidence>
<dbReference type="PANTHER" id="PTHR43333:SF1">
    <property type="entry name" value="D-ISOMER SPECIFIC 2-HYDROXYACID DEHYDROGENASE NAD-BINDING DOMAIN-CONTAINING PROTEIN"/>
    <property type="match status" value="1"/>
</dbReference>
<dbReference type="Gene3D" id="3.40.50.720">
    <property type="entry name" value="NAD(P)-binding Rossmann-like Domain"/>
    <property type="match status" value="2"/>
</dbReference>
<evidence type="ECO:0000256" key="2">
    <source>
        <dbReference type="ARBA" id="ARBA00023027"/>
    </source>
</evidence>
<dbReference type="GO" id="GO:0051287">
    <property type="term" value="F:NAD binding"/>
    <property type="evidence" value="ECO:0007669"/>
    <property type="project" value="InterPro"/>
</dbReference>
<dbReference type="CDD" id="cd12164">
    <property type="entry name" value="GDH_like_2"/>
    <property type="match status" value="1"/>
</dbReference>
<dbReference type="Proteomes" id="UP000249165">
    <property type="component" value="Unassembled WGS sequence"/>
</dbReference>
<dbReference type="InterPro" id="IPR006140">
    <property type="entry name" value="D-isomer_DH_NAD-bd"/>
</dbReference>
<dbReference type="PANTHER" id="PTHR43333">
    <property type="entry name" value="2-HACID_DH_C DOMAIN-CONTAINING PROTEIN"/>
    <property type="match status" value="1"/>
</dbReference>
<accession>A0A327YE25</accession>
<evidence type="ECO:0000313" key="4">
    <source>
        <dbReference type="EMBL" id="RAK18115.1"/>
    </source>
</evidence>
<keyword evidence="4" id="KW-0670">Pyruvate</keyword>
<feature type="domain" description="D-isomer specific 2-hydroxyacid dehydrogenase NAD-binding" evidence="3">
    <location>
        <begin position="111"/>
        <end position="280"/>
    </location>
</feature>
<keyword evidence="2" id="KW-0520">NAD</keyword>
<name>A0A327YE25_9RHOB</name>
<dbReference type="Pfam" id="PF02826">
    <property type="entry name" value="2-Hacid_dh_C"/>
    <property type="match status" value="1"/>
</dbReference>